<dbReference type="AlphaFoldDB" id="A0A833ZWG2"/>
<dbReference type="Proteomes" id="UP000664940">
    <property type="component" value="Unassembled WGS sequence"/>
</dbReference>
<evidence type="ECO:0000313" key="2">
    <source>
        <dbReference type="Proteomes" id="UP000664940"/>
    </source>
</evidence>
<dbReference type="EMBL" id="JABVXQ010000006">
    <property type="protein sequence ID" value="KAF6104262.1"/>
    <property type="molecule type" value="Genomic_DNA"/>
</dbReference>
<evidence type="ECO:0000313" key="1">
    <source>
        <dbReference type="EMBL" id="KAF6104262.1"/>
    </source>
</evidence>
<name>A0A833ZWG2_9CHIR</name>
<reference evidence="1 2" key="1">
    <citation type="journal article" date="2020" name="Nature">
        <title>Six reference-quality genomes reveal evolution of bat adaptations.</title>
        <authorList>
            <person name="Jebb D."/>
            <person name="Huang Z."/>
            <person name="Pippel M."/>
            <person name="Hughes G.M."/>
            <person name="Lavrichenko K."/>
            <person name="Devanna P."/>
            <person name="Winkler S."/>
            <person name="Jermiin L.S."/>
            <person name="Skirmuntt E.C."/>
            <person name="Katzourakis A."/>
            <person name="Burkitt-Gray L."/>
            <person name="Ray D.A."/>
            <person name="Sullivan K.A.M."/>
            <person name="Roscito J.G."/>
            <person name="Kirilenko B.M."/>
            <person name="Davalos L.M."/>
            <person name="Corthals A.P."/>
            <person name="Power M.L."/>
            <person name="Jones G."/>
            <person name="Ransome R.D."/>
            <person name="Dechmann D.K.N."/>
            <person name="Locatelli A.G."/>
            <person name="Puechmaille S.J."/>
            <person name="Fedrigo O."/>
            <person name="Jarvis E.D."/>
            <person name="Hiller M."/>
            <person name="Vernes S.C."/>
            <person name="Myers E.W."/>
            <person name="Teeling E.C."/>
        </authorList>
    </citation>
    <scope>NUCLEOTIDE SEQUENCE [LARGE SCALE GENOMIC DNA]</scope>
    <source>
        <strain evidence="1">Bat1K_MPI-CBG_1</strain>
    </source>
</reference>
<accession>A0A833ZWG2</accession>
<sequence length="121" mass="13114">MGLRPKYVDFSELLHGHGNTGTWAPSGRGFRGVHIEGQGTPFGAKWIPHTCRALPSSVCGPHFTGTKPSACLFPGTSLCLFDTSASWRSGPFLFSSLFLSFSSLPLPSFLNVLFLEPCFSF</sequence>
<comment type="caution">
    <text evidence="1">The sequence shown here is derived from an EMBL/GenBank/DDBJ whole genome shotgun (WGS) entry which is preliminary data.</text>
</comment>
<protein>
    <submittedName>
        <fullName evidence="1">Uncharacterized protein</fullName>
    </submittedName>
</protein>
<proteinExistence type="predicted"/>
<gene>
    <name evidence="1" type="ORF">HJG60_011252</name>
</gene>
<organism evidence="1 2">
    <name type="scientific">Phyllostomus discolor</name>
    <name type="common">pale spear-nosed bat</name>
    <dbReference type="NCBI Taxonomy" id="89673"/>
    <lineage>
        <taxon>Eukaryota</taxon>
        <taxon>Metazoa</taxon>
        <taxon>Chordata</taxon>
        <taxon>Craniata</taxon>
        <taxon>Vertebrata</taxon>
        <taxon>Euteleostomi</taxon>
        <taxon>Mammalia</taxon>
        <taxon>Eutheria</taxon>
        <taxon>Laurasiatheria</taxon>
        <taxon>Chiroptera</taxon>
        <taxon>Yangochiroptera</taxon>
        <taxon>Phyllostomidae</taxon>
        <taxon>Phyllostominae</taxon>
        <taxon>Phyllostomus</taxon>
    </lineage>
</organism>